<dbReference type="RefSeq" id="WP_145085826.1">
    <property type="nucleotide sequence ID" value="NZ_CP036274.1"/>
</dbReference>
<evidence type="ECO:0000313" key="3">
    <source>
        <dbReference type="Proteomes" id="UP000315017"/>
    </source>
</evidence>
<keyword evidence="3" id="KW-1185">Reference proteome</keyword>
<dbReference type="Proteomes" id="UP000315017">
    <property type="component" value="Chromosome"/>
</dbReference>
<feature type="signal peptide" evidence="1">
    <location>
        <begin position="1"/>
        <end position="18"/>
    </location>
</feature>
<organism evidence="2 3">
    <name type="scientific">Anatilimnocola aggregata</name>
    <dbReference type="NCBI Taxonomy" id="2528021"/>
    <lineage>
        <taxon>Bacteria</taxon>
        <taxon>Pseudomonadati</taxon>
        <taxon>Planctomycetota</taxon>
        <taxon>Planctomycetia</taxon>
        <taxon>Pirellulales</taxon>
        <taxon>Pirellulaceae</taxon>
        <taxon>Anatilimnocola</taxon>
    </lineage>
</organism>
<accession>A0A517Y6W8</accession>
<name>A0A517Y6W8_9BACT</name>
<evidence type="ECO:0000256" key="1">
    <source>
        <dbReference type="SAM" id="SignalP"/>
    </source>
</evidence>
<dbReference type="InterPro" id="IPR011044">
    <property type="entry name" value="Quino_amine_DH_bsu"/>
</dbReference>
<dbReference type="InterPro" id="IPR011042">
    <property type="entry name" value="6-blade_b-propeller_TolB-like"/>
</dbReference>
<keyword evidence="1" id="KW-0732">Signal</keyword>
<evidence type="ECO:0000313" key="2">
    <source>
        <dbReference type="EMBL" id="QDU25988.1"/>
    </source>
</evidence>
<dbReference type="SUPFAM" id="SSF50969">
    <property type="entry name" value="YVTN repeat-like/Quinoprotein amine dehydrogenase"/>
    <property type="match status" value="1"/>
</dbReference>
<gene>
    <name evidence="2" type="ORF">ETAA8_10600</name>
</gene>
<dbReference type="OrthoDB" id="253836at2"/>
<reference evidence="2 3" key="1">
    <citation type="submission" date="2019-02" db="EMBL/GenBank/DDBJ databases">
        <title>Deep-cultivation of Planctomycetes and their phenomic and genomic characterization uncovers novel biology.</title>
        <authorList>
            <person name="Wiegand S."/>
            <person name="Jogler M."/>
            <person name="Boedeker C."/>
            <person name="Pinto D."/>
            <person name="Vollmers J."/>
            <person name="Rivas-Marin E."/>
            <person name="Kohn T."/>
            <person name="Peeters S.H."/>
            <person name="Heuer A."/>
            <person name="Rast P."/>
            <person name="Oberbeckmann S."/>
            <person name="Bunk B."/>
            <person name="Jeske O."/>
            <person name="Meyerdierks A."/>
            <person name="Storesund J.E."/>
            <person name="Kallscheuer N."/>
            <person name="Luecker S."/>
            <person name="Lage O.M."/>
            <person name="Pohl T."/>
            <person name="Merkel B.J."/>
            <person name="Hornburger P."/>
            <person name="Mueller R.-W."/>
            <person name="Bruemmer F."/>
            <person name="Labrenz M."/>
            <person name="Spormann A.M."/>
            <person name="Op den Camp H."/>
            <person name="Overmann J."/>
            <person name="Amann R."/>
            <person name="Jetten M.S.M."/>
            <person name="Mascher T."/>
            <person name="Medema M.H."/>
            <person name="Devos D.P."/>
            <person name="Kaster A.-K."/>
            <person name="Ovreas L."/>
            <person name="Rohde M."/>
            <person name="Galperin M.Y."/>
            <person name="Jogler C."/>
        </authorList>
    </citation>
    <scope>NUCLEOTIDE SEQUENCE [LARGE SCALE GENOMIC DNA]</scope>
    <source>
        <strain evidence="2 3">ETA_A8</strain>
    </source>
</reference>
<proteinExistence type="predicted"/>
<dbReference type="Gene3D" id="2.120.10.30">
    <property type="entry name" value="TolB, C-terminal domain"/>
    <property type="match status" value="1"/>
</dbReference>
<protein>
    <submittedName>
        <fullName evidence="2">Uncharacterized protein</fullName>
    </submittedName>
</protein>
<feature type="chain" id="PRO_5021978860" evidence="1">
    <location>
        <begin position="19"/>
        <end position="430"/>
    </location>
</feature>
<dbReference type="KEGG" id="aagg:ETAA8_10600"/>
<dbReference type="EMBL" id="CP036274">
    <property type="protein sequence ID" value="QDU25988.1"/>
    <property type="molecule type" value="Genomic_DNA"/>
</dbReference>
<sequence length="430" mass="47438" precursor="true">MLRFTSLLLLFLPLFAHAEERWLWSTAYAVPKETTSEGSGYFSIIEGKNGHIYVGAAKYGSNAYLVGFDPQAKEMKIAVDCMKEIGSTATGFAAQAKIHTRNNIGPSGKIYFGTKQGYTKKGESLTDYPGGYPMVYDPATGKTKVYDIPVKHQGIISVTPDESRNLAYISTCDDGRPIEKSRFLVLDLATGKYKDLIETEHMYAFIVVDHLGRAYHPLRGGDIARYDPRTEKLERLKQTIDGAAPKADSHLVDENSHCLNWDISPDGKTLWCVAMSGNQLYSYDLTKEGDTLVGKSHGPLLKSAVSTDCRALCVAADGKLWMGINAVEERPANDPKKPDAMKKETFMHLISFGPGQDACRDHGRIAIKNPDYTTFTDDAGKQLPWHHGVYKYSDGTTLPRYSCLGVCAARDGTVYVLSLAPFTLHAIEPE</sequence>
<dbReference type="AlphaFoldDB" id="A0A517Y6W8"/>